<dbReference type="Proteomes" id="UP001300692">
    <property type="component" value="Unassembled WGS sequence"/>
</dbReference>
<dbReference type="InterPro" id="IPR023188">
    <property type="entry name" value="DPS_DNA-bd_CS"/>
</dbReference>
<evidence type="ECO:0000256" key="1">
    <source>
        <dbReference type="ARBA" id="ARBA00009497"/>
    </source>
</evidence>
<dbReference type="EMBL" id="JAOYOD010000001">
    <property type="protein sequence ID" value="MCV9387620.1"/>
    <property type="molecule type" value="Genomic_DNA"/>
</dbReference>
<accession>A0ABT3CV88</accession>
<dbReference type="SUPFAM" id="SSF47240">
    <property type="entry name" value="Ferritin-like"/>
    <property type="match status" value="1"/>
</dbReference>
<dbReference type="PANTHER" id="PTHR42932:SF1">
    <property type="entry name" value="GENERAL STRESS PROTEIN 20U"/>
    <property type="match status" value="1"/>
</dbReference>
<dbReference type="PRINTS" id="PR01346">
    <property type="entry name" value="HELNAPAPROT"/>
</dbReference>
<gene>
    <name evidence="4" type="ORF">N7U62_13145</name>
</gene>
<dbReference type="PROSITE" id="PS00818">
    <property type="entry name" value="DPS_1"/>
    <property type="match status" value="1"/>
</dbReference>
<dbReference type="RefSeq" id="WP_264138441.1">
    <property type="nucleotide sequence ID" value="NZ_JAOYOD010000001.1"/>
</dbReference>
<feature type="domain" description="Ferritin/DPS" evidence="3">
    <location>
        <begin position="9"/>
        <end position="146"/>
    </location>
</feature>
<dbReference type="InterPro" id="IPR009078">
    <property type="entry name" value="Ferritin-like_SF"/>
</dbReference>
<dbReference type="Pfam" id="PF00210">
    <property type="entry name" value="Ferritin"/>
    <property type="match status" value="1"/>
</dbReference>
<evidence type="ECO:0000256" key="2">
    <source>
        <dbReference type="RuleBase" id="RU003875"/>
    </source>
</evidence>
<keyword evidence="5" id="KW-1185">Reference proteome</keyword>
<organism evidence="4 5">
    <name type="scientific">Reichenbachiella ulvae</name>
    <dbReference type="NCBI Taxonomy" id="2980104"/>
    <lineage>
        <taxon>Bacteria</taxon>
        <taxon>Pseudomonadati</taxon>
        <taxon>Bacteroidota</taxon>
        <taxon>Cytophagia</taxon>
        <taxon>Cytophagales</taxon>
        <taxon>Reichenbachiellaceae</taxon>
        <taxon>Reichenbachiella</taxon>
    </lineage>
</organism>
<dbReference type="CDD" id="cd01043">
    <property type="entry name" value="DPS"/>
    <property type="match status" value="1"/>
</dbReference>
<reference evidence="4 5" key="1">
    <citation type="submission" date="2022-10" db="EMBL/GenBank/DDBJ databases">
        <title>Comparative genomics and taxonomic characterization of three novel marine species of genus Reichenbachiella exhibiting antioxidant and polysaccharide degradation activities.</title>
        <authorList>
            <person name="Muhammad N."/>
            <person name="Lee Y.-J."/>
            <person name="Ko J."/>
            <person name="Kim S.-G."/>
        </authorList>
    </citation>
    <scope>NUCLEOTIDE SEQUENCE [LARGE SCALE GENOMIC DNA]</scope>
    <source>
        <strain evidence="4 5">ABR2-5</strain>
    </source>
</reference>
<evidence type="ECO:0000259" key="3">
    <source>
        <dbReference type="Pfam" id="PF00210"/>
    </source>
</evidence>
<comment type="caution">
    <text evidence="4">The sequence shown here is derived from an EMBL/GenBank/DDBJ whole genome shotgun (WGS) entry which is preliminary data.</text>
</comment>
<dbReference type="InterPro" id="IPR002177">
    <property type="entry name" value="DPS_DNA-bd"/>
</dbReference>
<evidence type="ECO:0000313" key="4">
    <source>
        <dbReference type="EMBL" id="MCV9387620.1"/>
    </source>
</evidence>
<dbReference type="PANTHER" id="PTHR42932">
    <property type="entry name" value="GENERAL STRESS PROTEIN 20U"/>
    <property type="match status" value="1"/>
</dbReference>
<evidence type="ECO:0000313" key="5">
    <source>
        <dbReference type="Proteomes" id="UP001300692"/>
    </source>
</evidence>
<dbReference type="PIRSF" id="PIRSF005900">
    <property type="entry name" value="Dps"/>
    <property type="match status" value="1"/>
</dbReference>
<sequence>MKKNTEIIGQLNELLADFQIFYQNLRGFHWNIQGKNFFELHAKFEELYVDAAAKVDEIAERILTISGTPMHGFQDYLDTAEIVPVKNVHDDETAVKTIISNLEKIIEKERDIKELAGSVDDSGTEDQMSAFIEEQEKTLWMYKAWLK</sequence>
<protein>
    <submittedName>
        <fullName evidence="4">DNA starvation/stationary phase protection protein</fullName>
    </submittedName>
</protein>
<proteinExistence type="inferred from homology"/>
<dbReference type="InterPro" id="IPR012347">
    <property type="entry name" value="Ferritin-like"/>
</dbReference>
<name>A0ABT3CV88_9BACT</name>
<dbReference type="Gene3D" id="1.20.1260.10">
    <property type="match status" value="1"/>
</dbReference>
<comment type="similarity">
    <text evidence="1 2">Belongs to the Dps family.</text>
</comment>
<dbReference type="InterPro" id="IPR008331">
    <property type="entry name" value="Ferritin_DPS_dom"/>
</dbReference>